<name>A0A5D0TT31_9ACTN</name>
<dbReference type="RefSeq" id="WP_148354902.1">
    <property type="nucleotide sequence ID" value="NZ_JBHSBF010000002.1"/>
</dbReference>
<accession>A0A5D0TT31</accession>
<reference evidence="2 3" key="1">
    <citation type="submission" date="2019-08" db="EMBL/GenBank/DDBJ databases">
        <title>Actinomadura sp. nov. CYP1-5 isolated from mountain soil.</title>
        <authorList>
            <person name="Songsumanus A."/>
            <person name="Kuncharoen N."/>
            <person name="Kudo T."/>
            <person name="Yuki M."/>
            <person name="Igarashi Y."/>
            <person name="Tanasupawat S."/>
        </authorList>
    </citation>
    <scope>NUCLEOTIDE SEQUENCE [LARGE SCALE GENOMIC DNA]</scope>
    <source>
        <strain evidence="2 3">GKU157</strain>
    </source>
</reference>
<dbReference type="EMBL" id="VSFF01000016">
    <property type="protein sequence ID" value="TYC08600.1"/>
    <property type="molecule type" value="Genomic_DNA"/>
</dbReference>
<feature type="compositionally biased region" description="Basic and acidic residues" evidence="1">
    <location>
        <begin position="273"/>
        <end position="290"/>
    </location>
</feature>
<keyword evidence="3" id="KW-1185">Reference proteome</keyword>
<organism evidence="2 3">
    <name type="scientific">Actinomadura syzygii</name>
    <dbReference type="NCBI Taxonomy" id="1427538"/>
    <lineage>
        <taxon>Bacteria</taxon>
        <taxon>Bacillati</taxon>
        <taxon>Actinomycetota</taxon>
        <taxon>Actinomycetes</taxon>
        <taxon>Streptosporangiales</taxon>
        <taxon>Thermomonosporaceae</taxon>
        <taxon>Actinomadura</taxon>
    </lineage>
</organism>
<feature type="region of interest" description="Disordered" evidence="1">
    <location>
        <begin position="266"/>
        <end position="296"/>
    </location>
</feature>
<dbReference type="Proteomes" id="UP000322634">
    <property type="component" value="Unassembled WGS sequence"/>
</dbReference>
<proteinExistence type="predicted"/>
<evidence type="ECO:0000313" key="2">
    <source>
        <dbReference type="EMBL" id="TYC08600.1"/>
    </source>
</evidence>
<sequence length="296" mass="32529">MTKVRSAEFVADARAGTIMLHLDGEPAPMLGQPDVRGVRNRKLREAILAALDQAMKDGARYGKIDNHRECAASLSNQPLPGRFYYASGRHDGGWTVTRRESHRDPEVILTGGKPYYTQGDVVNALDRAFKIGGAFGHPAVDRIARPLHIRATGATLTAIEVSRHRPLRHYPQRACIRAHTAFGAQILARVSVAGEPDVFVYFRRFDGGCYDTDSRPADPPNPHARWEQASQELSADALMTCDLNTPTTPPTTPNTLLAAWLDTVVDLAPSPPPRRERVNTDPDDKTRDQDGGTEPP</sequence>
<gene>
    <name evidence="2" type="ORF">FXF65_37540</name>
</gene>
<comment type="caution">
    <text evidence="2">The sequence shown here is derived from an EMBL/GenBank/DDBJ whole genome shotgun (WGS) entry which is preliminary data.</text>
</comment>
<evidence type="ECO:0000313" key="3">
    <source>
        <dbReference type="Proteomes" id="UP000322634"/>
    </source>
</evidence>
<evidence type="ECO:0000256" key="1">
    <source>
        <dbReference type="SAM" id="MobiDB-lite"/>
    </source>
</evidence>
<protein>
    <submittedName>
        <fullName evidence="2">Uncharacterized protein</fullName>
    </submittedName>
</protein>
<dbReference type="AlphaFoldDB" id="A0A5D0TT31"/>